<dbReference type="OMA" id="FEAIESC"/>
<organism evidence="1 2">
    <name type="scientific">Corchorus capsularis</name>
    <name type="common">Jute</name>
    <dbReference type="NCBI Taxonomy" id="210143"/>
    <lineage>
        <taxon>Eukaryota</taxon>
        <taxon>Viridiplantae</taxon>
        <taxon>Streptophyta</taxon>
        <taxon>Embryophyta</taxon>
        <taxon>Tracheophyta</taxon>
        <taxon>Spermatophyta</taxon>
        <taxon>Magnoliopsida</taxon>
        <taxon>eudicotyledons</taxon>
        <taxon>Gunneridae</taxon>
        <taxon>Pentapetalae</taxon>
        <taxon>rosids</taxon>
        <taxon>malvids</taxon>
        <taxon>Malvales</taxon>
        <taxon>Malvaceae</taxon>
        <taxon>Grewioideae</taxon>
        <taxon>Apeibeae</taxon>
        <taxon>Corchorus</taxon>
    </lineage>
</organism>
<accession>A0A1R3FXY3</accession>
<proteinExistence type="predicted"/>
<name>A0A1R3FXY3_COCAP</name>
<keyword evidence="2" id="KW-1185">Reference proteome</keyword>
<dbReference type="Gramene" id="OMO50707">
    <property type="protein sequence ID" value="OMO50707"/>
    <property type="gene ID" value="CCACVL1_30311"/>
</dbReference>
<dbReference type="Proteomes" id="UP000188268">
    <property type="component" value="Unassembled WGS sequence"/>
</dbReference>
<reference evidence="1 2" key="1">
    <citation type="submission" date="2013-09" db="EMBL/GenBank/DDBJ databases">
        <title>Corchorus capsularis genome sequencing.</title>
        <authorList>
            <person name="Alam M."/>
            <person name="Haque M.S."/>
            <person name="Islam M.S."/>
            <person name="Emdad E.M."/>
            <person name="Islam M.M."/>
            <person name="Ahmed B."/>
            <person name="Halim A."/>
            <person name="Hossen Q.M.M."/>
            <person name="Hossain M.Z."/>
            <person name="Ahmed R."/>
            <person name="Khan M.M."/>
            <person name="Islam R."/>
            <person name="Rashid M.M."/>
            <person name="Khan S.A."/>
            <person name="Rahman M.S."/>
            <person name="Alam M."/>
        </authorList>
    </citation>
    <scope>NUCLEOTIDE SEQUENCE [LARGE SCALE GENOMIC DNA]</scope>
    <source>
        <strain evidence="2">cv. CVL-1</strain>
        <tissue evidence="1">Whole seedling</tissue>
    </source>
</reference>
<dbReference type="AlphaFoldDB" id="A0A1R3FXY3"/>
<dbReference type="STRING" id="210143.A0A1R3FXY3"/>
<gene>
    <name evidence="1" type="ORF">CCACVL1_30311</name>
</gene>
<dbReference type="OrthoDB" id="1001975at2759"/>
<evidence type="ECO:0008006" key="3">
    <source>
        <dbReference type="Google" id="ProtNLM"/>
    </source>
</evidence>
<comment type="caution">
    <text evidence="1">The sequence shown here is derived from an EMBL/GenBank/DDBJ whole genome shotgun (WGS) entry which is preliminary data.</text>
</comment>
<protein>
    <recommendedName>
        <fullName evidence="3">Reverse transcriptase</fullName>
    </recommendedName>
</protein>
<evidence type="ECO:0000313" key="2">
    <source>
        <dbReference type="Proteomes" id="UP000188268"/>
    </source>
</evidence>
<sequence>MFNYWLEEKEFSEIVKGMWDMEHNQHDNEWEVWLKLRRLKPSIKDWLSRSVFGKAKKIQEMEEIIQELEVSRRDNVNDEELRNEIIVKLKSELWKLYRVEELEWQQKSRLRWNKEGDRNTRFFHLMASSRNRTNAIKSLIHEGLLIEEPEEIKEVVADYFEGHYNKKLALKVSDMDGDFKRISDQMNDWLQRPFTETDVFEAIESCDGNKAPGQMVLT</sequence>
<evidence type="ECO:0000313" key="1">
    <source>
        <dbReference type="EMBL" id="OMO50707.1"/>
    </source>
</evidence>
<dbReference type="EMBL" id="AWWV01016049">
    <property type="protein sequence ID" value="OMO50707.1"/>
    <property type="molecule type" value="Genomic_DNA"/>
</dbReference>